<evidence type="ECO:0000313" key="1">
    <source>
        <dbReference type="EMBL" id="KAK1864126.1"/>
    </source>
</evidence>
<proteinExistence type="predicted"/>
<reference evidence="1" key="1">
    <citation type="submission" date="2019-11" db="EMBL/GenBank/DDBJ databases">
        <title>Nori genome reveals adaptations in red seaweeds to the harsh intertidal environment.</title>
        <authorList>
            <person name="Wang D."/>
            <person name="Mao Y."/>
        </authorList>
    </citation>
    <scope>NUCLEOTIDE SEQUENCE</scope>
    <source>
        <tissue evidence="1">Gametophyte</tissue>
    </source>
</reference>
<name>A0ACC3C2Y7_PYRYE</name>
<sequence length="279" mass="29927">MPPPHGRWRRHGRRRWWRGWAAVWGGREPAVRHPYFTEGGHGAPQLGGGRRRLWLLPRRRDGHPVVWVEPLRWPQAGRAGRAGRAGQVLWLGLAGRAGRAGRAGKVFCVWGVLVGLGGGGDGGGQSLRGGGGGGGSNSPCRRRGLRRHPPRRGRLTDGGGGRPLSPPPPPPRPACGRPHQWMGAAPGARGWQLGRPGREVVHALRPLACAERGGCRGGGRGGQGCWGGPLRRGCFPFFFSMFVLGLGSTCLERGLGRMEVCSVERRETAISLSLPMLCL</sequence>
<dbReference type="Proteomes" id="UP000798662">
    <property type="component" value="Chromosome 2"/>
</dbReference>
<gene>
    <name evidence="1" type="ORF">I4F81_006676</name>
</gene>
<evidence type="ECO:0000313" key="2">
    <source>
        <dbReference type="Proteomes" id="UP000798662"/>
    </source>
</evidence>
<keyword evidence="2" id="KW-1185">Reference proteome</keyword>
<comment type="caution">
    <text evidence="1">The sequence shown here is derived from an EMBL/GenBank/DDBJ whole genome shotgun (WGS) entry which is preliminary data.</text>
</comment>
<organism evidence="1 2">
    <name type="scientific">Pyropia yezoensis</name>
    <name type="common">Susabi-nori</name>
    <name type="synonym">Porphyra yezoensis</name>
    <dbReference type="NCBI Taxonomy" id="2788"/>
    <lineage>
        <taxon>Eukaryota</taxon>
        <taxon>Rhodophyta</taxon>
        <taxon>Bangiophyceae</taxon>
        <taxon>Bangiales</taxon>
        <taxon>Bangiaceae</taxon>
        <taxon>Pyropia</taxon>
    </lineage>
</organism>
<dbReference type="EMBL" id="CM020619">
    <property type="protein sequence ID" value="KAK1864126.1"/>
    <property type="molecule type" value="Genomic_DNA"/>
</dbReference>
<protein>
    <submittedName>
        <fullName evidence="1">Uncharacterized protein</fullName>
    </submittedName>
</protein>
<accession>A0ACC3C2Y7</accession>